<dbReference type="EMBL" id="JAHFVK010000001">
    <property type="protein sequence ID" value="MBT2133038.1"/>
    <property type="molecule type" value="Genomic_DNA"/>
</dbReference>
<dbReference type="Pfam" id="PF01850">
    <property type="entry name" value="PIN"/>
    <property type="match status" value="1"/>
</dbReference>
<accession>A0ABS5VZU0</accession>
<dbReference type="RefSeq" id="WP_214534329.1">
    <property type="nucleotide sequence ID" value="NZ_JAHFVK010000001.1"/>
</dbReference>
<organism evidence="2 3">
    <name type="scientific">Croceibacterium selenioxidans</name>
    <dbReference type="NCBI Taxonomy" id="2838833"/>
    <lineage>
        <taxon>Bacteria</taxon>
        <taxon>Pseudomonadati</taxon>
        <taxon>Pseudomonadota</taxon>
        <taxon>Alphaproteobacteria</taxon>
        <taxon>Sphingomonadales</taxon>
        <taxon>Erythrobacteraceae</taxon>
        <taxon>Croceibacterium</taxon>
    </lineage>
</organism>
<dbReference type="Proteomes" id="UP000811255">
    <property type="component" value="Unassembled WGS sequence"/>
</dbReference>
<evidence type="ECO:0000313" key="3">
    <source>
        <dbReference type="Proteomes" id="UP000811255"/>
    </source>
</evidence>
<dbReference type="Gene3D" id="3.40.50.1010">
    <property type="entry name" value="5'-nuclease"/>
    <property type="match status" value="1"/>
</dbReference>
<proteinExistence type="predicted"/>
<gene>
    <name evidence="2" type="ORF">KK137_01720</name>
</gene>
<name>A0ABS5VZU0_9SPHN</name>
<dbReference type="InterPro" id="IPR029060">
    <property type="entry name" value="PIN-like_dom_sf"/>
</dbReference>
<evidence type="ECO:0000259" key="1">
    <source>
        <dbReference type="Pfam" id="PF01850"/>
    </source>
</evidence>
<keyword evidence="3" id="KW-1185">Reference proteome</keyword>
<evidence type="ECO:0000313" key="2">
    <source>
        <dbReference type="EMBL" id="MBT2133038.1"/>
    </source>
</evidence>
<sequence>MFLLDTKMLLDLREARRSGGEPALVAWAERTSAQQMFLSALSLLELENAVAVTARRGKDAGLAWRDWLDRQVAQAFEGRILAIDAAVVRRRAQIPYAEDREGLLAATALVHNLTLVTSEPRTYRAGRVKVMDPARFEPDSEHDTDWREASRSGAAWLRNLLIR</sequence>
<protein>
    <submittedName>
        <fullName evidence="2">VapC toxin family PIN domain ribonuclease</fullName>
    </submittedName>
</protein>
<dbReference type="InterPro" id="IPR002716">
    <property type="entry name" value="PIN_dom"/>
</dbReference>
<reference evidence="2 3" key="1">
    <citation type="submission" date="2021-05" db="EMBL/GenBank/DDBJ databases">
        <title>Croceibacterium sp. LX-88 genome sequence.</title>
        <authorList>
            <person name="Luo X."/>
        </authorList>
    </citation>
    <scope>NUCLEOTIDE SEQUENCE [LARGE SCALE GENOMIC DNA]</scope>
    <source>
        <strain evidence="2 3">LX-88</strain>
    </source>
</reference>
<dbReference type="SUPFAM" id="SSF88723">
    <property type="entry name" value="PIN domain-like"/>
    <property type="match status" value="1"/>
</dbReference>
<comment type="caution">
    <text evidence="2">The sequence shown here is derived from an EMBL/GenBank/DDBJ whole genome shotgun (WGS) entry which is preliminary data.</text>
</comment>
<feature type="domain" description="PIN" evidence="1">
    <location>
        <begin position="3"/>
        <end position="126"/>
    </location>
</feature>